<feature type="domain" description="Hypervirulence associated protein TUDOR" evidence="1">
    <location>
        <begin position="5"/>
        <end position="66"/>
    </location>
</feature>
<dbReference type="Proteomes" id="UP001501758">
    <property type="component" value="Unassembled WGS sequence"/>
</dbReference>
<protein>
    <submittedName>
        <fullName evidence="2">DUF2945 domain-containing protein</fullName>
    </submittedName>
</protein>
<dbReference type="RefSeq" id="WP_343911029.1">
    <property type="nucleotide sequence ID" value="NZ_BAAAGE010000001.1"/>
</dbReference>
<comment type="caution">
    <text evidence="2">The sequence shown here is derived from an EMBL/GenBank/DDBJ whole genome shotgun (WGS) entry which is preliminary data.</text>
</comment>
<name>A0ABN1IJC9_9FLAO</name>
<organism evidence="2 3">
    <name type="scientific">Aquimarina litoralis</name>
    <dbReference type="NCBI Taxonomy" id="584605"/>
    <lineage>
        <taxon>Bacteria</taxon>
        <taxon>Pseudomonadati</taxon>
        <taxon>Bacteroidota</taxon>
        <taxon>Flavobacteriia</taxon>
        <taxon>Flavobacteriales</taxon>
        <taxon>Flavobacteriaceae</taxon>
        <taxon>Aquimarina</taxon>
    </lineage>
</organism>
<dbReference type="Pfam" id="PF11160">
    <property type="entry name" value="Hva1_TUDOR"/>
    <property type="match status" value="1"/>
</dbReference>
<reference evidence="2 3" key="1">
    <citation type="journal article" date="2019" name="Int. J. Syst. Evol. Microbiol.">
        <title>The Global Catalogue of Microorganisms (GCM) 10K type strain sequencing project: providing services to taxonomists for standard genome sequencing and annotation.</title>
        <authorList>
            <consortium name="The Broad Institute Genomics Platform"/>
            <consortium name="The Broad Institute Genome Sequencing Center for Infectious Disease"/>
            <person name="Wu L."/>
            <person name="Ma J."/>
        </authorList>
    </citation>
    <scope>NUCLEOTIDE SEQUENCE [LARGE SCALE GENOMIC DNA]</scope>
    <source>
        <strain evidence="2 3">JCM 15974</strain>
    </source>
</reference>
<keyword evidence="3" id="KW-1185">Reference proteome</keyword>
<accession>A0ABN1IJC9</accession>
<sequence>MIQKGTIVKWKWGNGTAEGKVVETYTDKITKTIKGTEVSRNGEQGNKALYIKQEDGDHVLKSEEEVERVE</sequence>
<gene>
    <name evidence="2" type="ORF">GCM10009430_09710</name>
</gene>
<evidence type="ECO:0000313" key="3">
    <source>
        <dbReference type="Proteomes" id="UP001501758"/>
    </source>
</evidence>
<dbReference type="EMBL" id="BAAAGE010000001">
    <property type="protein sequence ID" value="GAA0715361.1"/>
    <property type="molecule type" value="Genomic_DNA"/>
</dbReference>
<proteinExistence type="predicted"/>
<dbReference type="InterPro" id="IPR021331">
    <property type="entry name" value="Hva1_TUDOR"/>
</dbReference>
<evidence type="ECO:0000259" key="1">
    <source>
        <dbReference type="Pfam" id="PF11160"/>
    </source>
</evidence>
<evidence type="ECO:0000313" key="2">
    <source>
        <dbReference type="EMBL" id="GAA0715361.1"/>
    </source>
</evidence>